<gene>
    <name evidence="2" type="ORF">CRG98_035831</name>
</gene>
<name>A0A2I0IJE6_PUNGR</name>
<keyword evidence="1" id="KW-0472">Membrane</keyword>
<comment type="caution">
    <text evidence="2">The sequence shown here is derived from an EMBL/GenBank/DDBJ whole genome shotgun (WGS) entry which is preliminary data.</text>
</comment>
<sequence>MASGARAGIRSGCRQRKERIEAISARIRRLPEKGHSGLIYVLAMWLLTPGLGIGFCSFPGELSRGRTVSAPCSDSPLLRSLLHKFENSIPLGKR</sequence>
<reference evidence="2 3" key="1">
    <citation type="submission" date="2017-11" db="EMBL/GenBank/DDBJ databases">
        <title>De-novo sequencing of pomegranate (Punica granatum L.) genome.</title>
        <authorList>
            <person name="Akparov Z."/>
            <person name="Amiraslanov A."/>
            <person name="Hajiyeva S."/>
            <person name="Abbasov M."/>
            <person name="Kaur K."/>
            <person name="Hamwieh A."/>
            <person name="Solovyev V."/>
            <person name="Salamov A."/>
            <person name="Braich B."/>
            <person name="Kosarev P."/>
            <person name="Mahmoud A."/>
            <person name="Hajiyev E."/>
            <person name="Babayeva S."/>
            <person name="Izzatullayeva V."/>
            <person name="Mammadov A."/>
            <person name="Mammadov A."/>
            <person name="Sharifova S."/>
            <person name="Ojaghi J."/>
            <person name="Eynullazada K."/>
            <person name="Bayramov B."/>
            <person name="Abdulazimova A."/>
            <person name="Shahmuradov I."/>
        </authorList>
    </citation>
    <scope>NUCLEOTIDE SEQUENCE [LARGE SCALE GENOMIC DNA]</scope>
    <source>
        <strain evidence="3">cv. AG2017</strain>
        <tissue evidence="2">Leaf</tissue>
    </source>
</reference>
<keyword evidence="1" id="KW-1133">Transmembrane helix</keyword>
<dbReference type="Proteomes" id="UP000233551">
    <property type="component" value="Unassembled WGS sequence"/>
</dbReference>
<accession>A0A2I0IJE6</accession>
<protein>
    <submittedName>
        <fullName evidence="2">Uncharacterized protein</fullName>
    </submittedName>
</protein>
<evidence type="ECO:0000313" key="3">
    <source>
        <dbReference type="Proteomes" id="UP000233551"/>
    </source>
</evidence>
<proteinExistence type="predicted"/>
<feature type="transmembrane region" description="Helical" evidence="1">
    <location>
        <begin position="38"/>
        <end position="58"/>
    </location>
</feature>
<keyword evidence="3" id="KW-1185">Reference proteome</keyword>
<keyword evidence="1" id="KW-0812">Transmembrane</keyword>
<organism evidence="2 3">
    <name type="scientific">Punica granatum</name>
    <name type="common">Pomegranate</name>
    <dbReference type="NCBI Taxonomy" id="22663"/>
    <lineage>
        <taxon>Eukaryota</taxon>
        <taxon>Viridiplantae</taxon>
        <taxon>Streptophyta</taxon>
        <taxon>Embryophyta</taxon>
        <taxon>Tracheophyta</taxon>
        <taxon>Spermatophyta</taxon>
        <taxon>Magnoliopsida</taxon>
        <taxon>eudicotyledons</taxon>
        <taxon>Gunneridae</taxon>
        <taxon>Pentapetalae</taxon>
        <taxon>rosids</taxon>
        <taxon>malvids</taxon>
        <taxon>Myrtales</taxon>
        <taxon>Lythraceae</taxon>
        <taxon>Punica</taxon>
    </lineage>
</organism>
<dbReference type="AlphaFoldDB" id="A0A2I0IJE6"/>
<dbReference type="EMBL" id="PGOL01002976">
    <property type="protein sequence ID" value="PKI43820.1"/>
    <property type="molecule type" value="Genomic_DNA"/>
</dbReference>
<evidence type="ECO:0000256" key="1">
    <source>
        <dbReference type="SAM" id="Phobius"/>
    </source>
</evidence>
<evidence type="ECO:0000313" key="2">
    <source>
        <dbReference type="EMBL" id="PKI43820.1"/>
    </source>
</evidence>